<protein>
    <submittedName>
        <fullName evidence="2">Icc-related predicted phosphoesterase</fullName>
    </submittedName>
</protein>
<dbReference type="PANTHER" id="PTHR37844:SF2">
    <property type="entry name" value="SER_THR PROTEIN PHOSPHATASE SUPERFAMILY (AFU_ORTHOLOGUE AFUA_1G14840)"/>
    <property type="match status" value="1"/>
</dbReference>
<sequence length="264" mass="29243">MRAWIVSDMHVHDPASAQIAIPDADICICAGDVSGHVDVTWDYLEQTIAPQMPVVAVLGNHDFYHGTIDAVLEIMRLRTHGTNITILENSTAEIGGVQIIGATLWTDFLLPFGGPGPELKLPFRKNAAIDACHKLMVDFRAIYGSPSYGAAGLIWPDEMIGRHEASRSFITNELAKPFPGKRIIVTHHAPSPLSQDPRYIGSPTNPAFMSDLTDVIERGEPDFWIHGHVHKHFDYKIGKTRIISNPIGYSRETTGFRPEFVIEI</sequence>
<comment type="caution">
    <text evidence="2">The sequence shown here is derived from an EMBL/GenBank/DDBJ whole genome shotgun (WGS) entry which is preliminary data.</text>
</comment>
<dbReference type="Proteomes" id="UP000535501">
    <property type="component" value="Unassembled WGS sequence"/>
</dbReference>
<dbReference type="EMBL" id="JACHEJ010000001">
    <property type="protein sequence ID" value="MBB6178302.1"/>
    <property type="molecule type" value="Genomic_DNA"/>
</dbReference>
<dbReference type="PANTHER" id="PTHR37844">
    <property type="entry name" value="SER/THR PROTEIN PHOSPHATASE SUPERFAMILY (AFU_ORTHOLOGUE AFUA_1G14840)"/>
    <property type="match status" value="1"/>
</dbReference>
<name>A0A7W9YTV7_9HYPH</name>
<proteinExistence type="predicted"/>
<dbReference type="Pfam" id="PF00149">
    <property type="entry name" value="Metallophos"/>
    <property type="match status" value="1"/>
</dbReference>
<evidence type="ECO:0000259" key="1">
    <source>
        <dbReference type="Pfam" id="PF00149"/>
    </source>
</evidence>
<dbReference type="Gene3D" id="3.60.21.10">
    <property type="match status" value="1"/>
</dbReference>
<evidence type="ECO:0000313" key="2">
    <source>
        <dbReference type="EMBL" id="MBB6178302.1"/>
    </source>
</evidence>
<dbReference type="RefSeq" id="WP_077549453.1">
    <property type="nucleotide sequence ID" value="NZ_JACHEJ010000001.1"/>
</dbReference>
<reference evidence="2 3" key="1">
    <citation type="submission" date="2020-08" db="EMBL/GenBank/DDBJ databases">
        <title>Genomic Encyclopedia of Type Strains, Phase IV (KMG-IV): sequencing the most valuable type-strain genomes for metagenomic binning, comparative biology and taxonomic classification.</title>
        <authorList>
            <person name="Goeker M."/>
        </authorList>
    </citation>
    <scope>NUCLEOTIDE SEQUENCE [LARGE SCALE GENOMIC DNA]</scope>
    <source>
        <strain evidence="2 3">DSM 102134</strain>
    </source>
</reference>
<accession>A0A7W9YTV7</accession>
<evidence type="ECO:0000313" key="3">
    <source>
        <dbReference type="Proteomes" id="UP000535501"/>
    </source>
</evidence>
<dbReference type="GO" id="GO:0016787">
    <property type="term" value="F:hydrolase activity"/>
    <property type="evidence" value="ECO:0007669"/>
    <property type="project" value="InterPro"/>
</dbReference>
<dbReference type="InterPro" id="IPR029052">
    <property type="entry name" value="Metallo-depent_PP-like"/>
</dbReference>
<dbReference type="InterPro" id="IPR004843">
    <property type="entry name" value="Calcineurin-like_PHP"/>
</dbReference>
<dbReference type="SUPFAM" id="SSF56300">
    <property type="entry name" value="Metallo-dependent phosphatases"/>
    <property type="match status" value="1"/>
</dbReference>
<organism evidence="2 3">
    <name type="scientific">Pseudorhizobium flavum</name>
    <dbReference type="NCBI Taxonomy" id="1335061"/>
    <lineage>
        <taxon>Bacteria</taxon>
        <taxon>Pseudomonadati</taxon>
        <taxon>Pseudomonadota</taxon>
        <taxon>Alphaproteobacteria</taxon>
        <taxon>Hyphomicrobiales</taxon>
        <taxon>Rhizobiaceae</taxon>
        <taxon>Rhizobium/Agrobacterium group</taxon>
        <taxon>Pseudorhizobium</taxon>
    </lineage>
</organism>
<dbReference type="AlphaFoldDB" id="A0A7W9YTV7"/>
<feature type="domain" description="Calcineurin-like phosphoesterase" evidence="1">
    <location>
        <begin position="1"/>
        <end position="231"/>
    </location>
</feature>
<keyword evidence="3" id="KW-1185">Reference proteome</keyword>
<gene>
    <name evidence="2" type="ORF">HNQ75_000245</name>
</gene>